<sequence>MPASTAYSNRELRAKRGDLSIYGQLYLPGSWDGSPLPTVVCAHGFGANYLHNVPYAWTLAEAGFAVYCFDFCGGGYASRSDGNPINMSLETELADFECVVDMVRGQDFCDPSCVVCMGEDLGGLVATMVADALPDEVSALVLLYPTLQLHDETRRTFPTKKNIPQSYRLSGMRVGRGFGEAAWDANPYTHMRDFGGDVLIVHGDEDATSLIEYSERAAEVFRSARLETIHGGRHVFRDQALERAQGLVLRFVREQASKAAARLREEARQRALAEAATQATQDAIRAAQQALAEEFPADPVAPGQLTLGEATAPEPAEAAGEKDVAPAPAPRRSRYVQPDPSKLGRRRARHFRGDA</sequence>
<reference evidence="5 6" key="1">
    <citation type="submission" date="2024-01" db="EMBL/GenBank/DDBJ databases">
        <title>Description of Olsenella sp. nov., isolated from pig feces.</title>
        <authorList>
            <person name="Chang Y.-H."/>
        </authorList>
    </citation>
    <scope>NUCLEOTIDE SEQUENCE [LARGE SCALE GENOMIC DNA]</scope>
    <source>
        <strain evidence="5 6">YH-ols2223</strain>
    </source>
</reference>
<dbReference type="RefSeq" id="WP_330957412.1">
    <property type="nucleotide sequence ID" value="NZ_JAZGJQ010000001.1"/>
</dbReference>
<comment type="similarity">
    <text evidence="1">Belongs to the AB hydrolase superfamily.</text>
</comment>
<dbReference type="GO" id="GO:0016787">
    <property type="term" value="F:hydrolase activity"/>
    <property type="evidence" value="ECO:0007669"/>
    <property type="project" value="UniProtKB-KW"/>
</dbReference>
<comment type="caution">
    <text evidence="5">The sequence shown here is derived from an EMBL/GenBank/DDBJ whole genome shotgun (WGS) entry which is preliminary data.</text>
</comment>
<dbReference type="InterPro" id="IPR022742">
    <property type="entry name" value="Hydrolase_4"/>
</dbReference>
<dbReference type="PANTHER" id="PTHR22946:SF9">
    <property type="entry name" value="POLYKETIDE TRANSFERASE AF380"/>
    <property type="match status" value="1"/>
</dbReference>
<gene>
    <name evidence="5" type="ORF">VXJ25_01355</name>
</gene>
<protein>
    <submittedName>
        <fullName evidence="5">Alpha/beta fold hydrolase</fullName>
    </submittedName>
</protein>
<evidence type="ECO:0000313" key="5">
    <source>
        <dbReference type="EMBL" id="MEE6146648.1"/>
    </source>
</evidence>
<dbReference type="Gene3D" id="3.40.50.1820">
    <property type="entry name" value="alpha/beta hydrolase"/>
    <property type="match status" value="1"/>
</dbReference>
<dbReference type="EMBL" id="JAZGJQ010000001">
    <property type="protein sequence ID" value="MEE6146648.1"/>
    <property type="molecule type" value="Genomic_DNA"/>
</dbReference>
<proteinExistence type="inferred from homology"/>
<evidence type="ECO:0000256" key="2">
    <source>
        <dbReference type="ARBA" id="ARBA00022801"/>
    </source>
</evidence>
<evidence type="ECO:0000256" key="3">
    <source>
        <dbReference type="SAM" id="MobiDB-lite"/>
    </source>
</evidence>
<evidence type="ECO:0000259" key="4">
    <source>
        <dbReference type="Pfam" id="PF12146"/>
    </source>
</evidence>
<evidence type="ECO:0000313" key="6">
    <source>
        <dbReference type="Proteomes" id="UP001332931"/>
    </source>
</evidence>
<dbReference type="Proteomes" id="UP001332931">
    <property type="component" value="Unassembled WGS sequence"/>
</dbReference>
<dbReference type="SUPFAM" id="SSF53474">
    <property type="entry name" value="alpha/beta-Hydrolases"/>
    <property type="match status" value="1"/>
</dbReference>
<organism evidence="5 6">
    <name type="scientific">Olsenella absiana</name>
    <dbReference type="NCBI Taxonomy" id="3115222"/>
    <lineage>
        <taxon>Bacteria</taxon>
        <taxon>Bacillati</taxon>
        <taxon>Actinomycetota</taxon>
        <taxon>Coriobacteriia</taxon>
        <taxon>Coriobacteriales</taxon>
        <taxon>Atopobiaceae</taxon>
        <taxon>Olsenella</taxon>
    </lineage>
</organism>
<feature type="region of interest" description="Disordered" evidence="3">
    <location>
        <begin position="299"/>
        <end position="355"/>
    </location>
</feature>
<accession>A0ABU7R7S6</accession>
<keyword evidence="6" id="KW-1185">Reference proteome</keyword>
<name>A0ABU7R7S6_9ACTN</name>
<evidence type="ECO:0000256" key="1">
    <source>
        <dbReference type="ARBA" id="ARBA00008645"/>
    </source>
</evidence>
<feature type="compositionally biased region" description="Basic residues" evidence="3">
    <location>
        <begin position="343"/>
        <end position="355"/>
    </location>
</feature>
<dbReference type="InterPro" id="IPR050261">
    <property type="entry name" value="FrsA_esterase"/>
</dbReference>
<feature type="compositionally biased region" description="Low complexity" evidence="3">
    <location>
        <begin position="308"/>
        <end position="318"/>
    </location>
</feature>
<keyword evidence="2 5" id="KW-0378">Hydrolase</keyword>
<feature type="domain" description="Serine aminopeptidase S33" evidence="4">
    <location>
        <begin position="35"/>
        <end position="153"/>
    </location>
</feature>
<dbReference type="InterPro" id="IPR029058">
    <property type="entry name" value="AB_hydrolase_fold"/>
</dbReference>
<dbReference type="Pfam" id="PF12146">
    <property type="entry name" value="Hydrolase_4"/>
    <property type="match status" value="1"/>
</dbReference>
<dbReference type="PANTHER" id="PTHR22946">
    <property type="entry name" value="DIENELACTONE HYDROLASE DOMAIN-CONTAINING PROTEIN-RELATED"/>
    <property type="match status" value="1"/>
</dbReference>